<protein>
    <submittedName>
        <fullName evidence="5">DUF4105 domain-containing protein</fullName>
    </submittedName>
</protein>
<feature type="signal peptide" evidence="1">
    <location>
        <begin position="1"/>
        <end position="22"/>
    </location>
</feature>
<dbReference type="KEGG" id="vcw:GJQ55_05475"/>
<organism evidence="5 6">
    <name type="scientific">Venatoribacter cucullus</name>
    <dbReference type="NCBI Taxonomy" id="2661630"/>
    <lineage>
        <taxon>Bacteria</taxon>
        <taxon>Pseudomonadati</taxon>
        <taxon>Pseudomonadota</taxon>
        <taxon>Gammaproteobacteria</taxon>
        <taxon>Oceanospirillales</taxon>
        <taxon>Oceanospirillaceae</taxon>
        <taxon>Venatoribacter</taxon>
    </lineage>
</organism>
<dbReference type="AlphaFoldDB" id="A0A9X7UXP6"/>
<evidence type="ECO:0000256" key="1">
    <source>
        <dbReference type="SAM" id="SignalP"/>
    </source>
</evidence>
<sequence length="626" mass="71064">MRGAVVLFLSVLLPAVSSVVSAAMPDTQRLQQLADSQQWQHLLHYRLHPFTDRTMSQNDSPEFFLAADGKRNLLSELTTDLQAFLHTGLADNESAQCRFPARYFWLKQQLPEVAFVDQPCPEFTAWRDELDAHYLTLIFPASHINSPSSMYGHTLVRLDREDESRSKLLAYSVNFAANADTTDNELVFTWKGLTGGYPGVVSVMPYYVKTNEYQHMEYRDVWEYRLNFSKAEVDQFVRHIWETDDTFFDYFFFDENCSYRLLALLDASSERADMTDDFVLTAVPVETIRALQKNNLVAYSEYRASAASDMEHKSSEAPVAVLNTARELVESGLAIETLLQPLPQQQQVQALELAHAYARYLAIKKKQANPVLRARTIALLSARAKRPVTAGFSEIPVPAYRDDEGHLSRRAGIRAGALSGDDQAEFVDLRFRAAYHDVLDLPQGFVPGSQIQMGKLDVRVWDDGDVQVQHFTVVDVLSLSHRTFFQRPVAWGVSGGLDRFNGREAELHGFIHVALGRAWLNSAGRFYGLAETQLRADNQFDKGYQWSIGPRLGWLWQGRRLQAQLEANWQPLSLGDDTDRTQLSAQLGWRLGNNVQLRAEASRQWFEQDSAETAVNEVSAAVQWYF</sequence>
<dbReference type="EMBL" id="CP046056">
    <property type="protein sequence ID" value="QQD23961.1"/>
    <property type="molecule type" value="Genomic_DNA"/>
</dbReference>
<evidence type="ECO:0000313" key="6">
    <source>
        <dbReference type="Proteomes" id="UP000596074"/>
    </source>
</evidence>
<reference evidence="5 6" key="1">
    <citation type="submission" date="2019-11" db="EMBL/GenBank/DDBJ databases">
        <title>Venatorbacter sp. nov. a predator of Campylobacter and other Gram-negative bacteria.</title>
        <authorList>
            <person name="Saeedi A."/>
            <person name="Cummings N.J."/>
            <person name="Connerton I.F."/>
            <person name="Connerton P.L."/>
        </authorList>
    </citation>
    <scope>NUCLEOTIDE SEQUENCE [LARGE SCALE GENOMIC DNA]</scope>
    <source>
        <strain evidence="5">XL5</strain>
    </source>
</reference>
<evidence type="ECO:0000313" key="5">
    <source>
        <dbReference type="EMBL" id="QQD23961.1"/>
    </source>
</evidence>
<dbReference type="InterPro" id="IPR057162">
    <property type="entry name" value="DUF7840"/>
</dbReference>
<evidence type="ECO:0000259" key="2">
    <source>
        <dbReference type="Pfam" id="PF13387"/>
    </source>
</evidence>
<dbReference type="Pfam" id="PF25222">
    <property type="entry name" value="DUF7840"/>
    <property type="match status" value="1"/>
</dbReference>
<accession>A0A9X7UXP6</accession>
<dbReference type="RefSeq" id="WP_228346508.1">
    <property type="nucleotide sequence ID" value="NZ_CP046056.1"/>
</dbReference>
<proteinExistence type="predicted"/>
<dbReference type="InterPro" id="IPR025178">
    <property type="entry name" value="Lnb_N"/>
</dbReference>
<dbReference type="Pfam" id="PF13387">
    <property type="entry name" value="Lnb_N"/>
    <property type="match status" value="1"/>
</dbReference>
<evidence type="ECO:0000259" key="4">
    <source>
        <dbReference type="Pfam" id="PF25225"/>
    </source>
</evidence>
<dbReference type="Proteomes" id="UP000596074">
    <property type="component" value="Chromosome"/>
</dbReference>
<dbReference type="Pfam" id="PF25225">
    <property type="entry name" value="DUF7843"/>
    <property type="match status" value="1"/>
</dbReference>
<feature type="domain" description="DUF7843" evidence="4">
    <location>
        <begin position="31"/>
        <end position="109"/>
    </location>
</feature>
<keyword evidence="6" id="KW-1185">Reference proteome</keyword>
<name>A0A9X7UXP6_9GAMM</name>
<keyword evidence="1" id="KW-0732">Signal</keyword>
<gene>
    <name evidence="5" type="ORF">GJQ55_05475</name>
</gene>
<dbReference type="InterPro" id="IPR057165">
    <property type="entry name" value="DUF7843"/>
</dbReference>
<feature type="chain" id="PRO_5040863083" evidence="1">
    <location>
        <begin position="23"/>
        <end position="626"/>
    </location>
</feature>
<feature type="domain" description="Lnb N-terminal periplasmic" evidence="2">
    <location>
        <begin position="122"/>
        <end position="293"/>
    </location>
</feature>
<feature type="domain" description="DUF7840" evidence="3">
    <location>
        <begin position="400"/>
        <end position="625"/>
    </location>
</feature>
<evidence type="ECO:0000259" key="3">
    <source>
        <dbReference type="Pfam" id="PF25222"/>
    </source>
</evidence>